<dbReference type="InterPro" id="IPR002641">
    <property type="entry name" value="PNPLA_dom"/>
</dbReference>
<dbReference type="EMBL" id="SUMD01000003">
    <property type="protein sequence ID" value="TJZ79389.1"/>
    <property type="molecule type" value="Genomic_DNA"/>
</dbReference>
<evidence type="ECO:0000256" key="2">
    <source>
        <dbReference type="ARBA" id="ARBA00022963"/>
    </source>
</evidence>
<feature type="active site" description="Proton acceptor" evidence="4">
    <location>
        <position position="179"/>
    </location>
</feature>
<feature type="short sequence motif" description="DGA/G" evidence="4">
    <location>
        <begin position="179"/>
        <end position="181"/>
    </location>
</feature>
<reference evidence="7 8" key="1">
    <citation type="submission" date="2019-04" db="EMBL/GenBank/DDBJ databases">
        <title>Rhodococcus oryzae sp. nov., a novel actinomycete isolated from rhizosphere soil of rice (Oryza sativa L.).</title>
        <authorList>
            <person name="Li C."/>
        </authorList>
    </citation>
    <scope>NUCLEOTIDE SEQUENCE [LARGE SCALE GENOMIC DNA]</scope>
    <source>
        <strain evidence="7 8">NEAU-CX67</strain>
    </source>
</reference>
<keyword evidence="5" id="KW-0472">Membrane</keyword>
<keyword evidence="3 4" id="KW-0443">Lipid metabolism</keyword>
<organism evidence="7 8">
    <name type="scientific">Rhodococcus oryzae</name>
    <dbReference type="NCBI Taxonomy" id="2571143"/>
    <lineage>
        <taxon>Bacteria</taxon>
        <taxon>Bacillati</taxon>
        <taxon>Actinomycetota</taxon>
        <taxon>Actinomycetes</taxon>
        <taxon>Mycobacteriales</taxon>
        <taxon>Nocardiaceae</taxon>
        <taxon>Rhodococcus</taxon>
    </lineage>
</organism>
<evidence type="ECO:0000256" key="4">
    <source>
        <dbReference type="PROSITE-ProRule" id="PRU01161"/>
    </source>
</evidence>
<keyword evidence="1 4" id="KW-0378">Hydrolase</keyword>
<evidence type="ECO:0000313" key="8">
    <source>
        <dbReference type="Proteomes" id="UP000305109"/>
    </source>
</evidence>
<keyword evidence="5" id="KW-1133">Transmembrane helix</keyword>
<dbReference type="Gene3D" id="3.40.1090.10">
    <property type="entry name" value="Cytosolic phospholipase A2 catalytic domain"/>
    <property type="match status" value="2"/>
</dbReference>
<feature type="active site" description="Nucleophile" evidence="4">
    <location>
        <position position="42"/>
    </location>
</feature>
<dbReference type="InterPro" id="IPR016035">
    <property type="entry name" value="Acyl_Trfase/lysoPLipase"/>
</dbReference>
<feature type="transmembrane region" description="Helical" evidence="5">
    <location>
        <begin position="6"/>
        <end position="25"/>
    </location>
</feature>
<proteinExistence type="predicted"/>
<name>A0ABY2RNN4_9NOCA</name>
<keyword evidence="8" id="KW-1185">Reference proteome</keyword>
<feature type="short sequence motif" description="GXSXG" evidence="4">
    <location>
        <begin position="40"/>
        <end position="44"/>
    </location>
</feature>
<sequence length="261" mass="27369">MKRALVLGPGGVVGTAWLAGLAVGLRRTGVDLAAADLIIGTSAGAIVAALLATGQDPDRLATLTRSGNSAADPRTLTEVLATLQDPALEQGEKLHRVGRMALTADVPSEQTHLERTAALITARDWPEQRLLITAVDTESGEPALWDRHGDASLQQAVASSYAVPGLYPPITINGRRYMDGAFRAGSDADLAADMETVVVIEPLGHLYPSGAPLAIAPDRASLDAFGPHLHDMSAWEKCFEAGLRQATAAADRIEGPWNGTD</sequence>
<dbReference type="Pfam" id="PF01734">
    <property type="entry name" value="Patatin"/>
    <property type="match status" value="1"/>
</dbReference>
<evidence type="ECO:0000313" key="7">
    <source>
        <dbReference type="EMBL" id="TJZ79389.1"/>
    </source>
</evidence>
<dbReference type="RefSeq" id="WP_136908450.1">
    <property type="nucleotide sequence ID" value="NZ_SUMD01000003.1"/>
</dbReference>
<comment type="caution">
    <text evidence="4">Lacks conserved residue(s) required for the propagation of feature annotation.</text>
</comment>
<evidence type="ECO:0000256" key="5">
    <source>
        <dbReference type="SAM" id="Phobius"/>
    </source>
</evidence>
<gene>
    <name evidence="7" type="ORF">FCG67_07060</name>
</gene>
<evidence type="ECO:0000256" key="1">
    <source>
        <dbReference type="ARBA" id="ARBA00022801"/>
    </source>
</evidence>
<dbReference type="PANTHER" id="PTHR14226:SF57">
    <property type="entry name" value="BLR7027 PROTEIN"/>
    <property type="match status" value="1"/>
</dbReference>
<comment type="caution">
    <text evidence="7">The sequence shown here is derived from an EMBL/GenBank/DDBJ whole genome shotgun (WGS) entry which is preliminary data.</text>
</comment>
<keyword evidence="5" id="KW-0812">Transmembrane</keyword>
<feature type="domain" description="PNPLA" evidence="6">
    <location>
        <begin position="5"/>
        <end position="192"/>
    </location>
</feature>
<dbReference type="PROSITE" id="PS51635">
    <property type="entry name" value="PNPLA"/>
    <property type="match status" value="1"/>
</dbReference>
<evidence type="ECO:0000259" key="6">
    <source>
        <dbReference type="PROSITE" id="PS51635"/>
    </source>
</evidence>
<dbReference type="SUPFAM" id="SSF52151">
    <property type="entry name" value="FabD/lysophospholipase-like"/>
    <property type="match status" value="1"/>
</dbReference>
<dbReference type="InterPro" id="IPR050301">
    <property type="entry name" value="NTE"/>
</dbReference>
<evidence type="ECO:0000256" key="3">
    <source>
        <dbReference type="ARBA" id="ARBA00023098"/>
    </source>
</evidence>
<feature type="transmembrane region" description="Helical" evidence="5">
    <location>
        <begin position="32"/>
        <end position="52"/>
    </location>
</feature>
<accession>A0ABY2RNN4</accession>
<dbReference type="Proteomes" id="UP000305109">
    <property type="component" value="Unassembled WGS sequence"/>
</dbReference>
<dbReference type="PANTHER" id="PTHR14226">
    <property type="entry name" value="NEUROPATHY TARGET ESTERASE/SWISS CHEESE D.MELANOGASTER"/>
    <property type="match status" value="1"/>
</dbReference>
<keyword evidence="2 4" id="KW-0442">Lipid degradation</keyword>
<protein>
    <submittedName>
        <fullName evidence="7">Patatin-like phospholipase family protein</fullName>
    </submittedName>
</protein>